<dbReference type="OrthoDB" id="8922241at2759"/>
<keyword evidence="3 13" id="KW-0479">Metal-binding</keyword>
<evidence type="ECO:0000313" key="18">
    <source>
        <dbReference type="Proteomes" id="UP001153714"/>
    </source>
</evidence>
<evidence type="ECO:0000256" key="5">
    <source>
        <dbReference type="ARBA" id="ARBA00022771"/>
    </source>
</evidence>
<dbReference type="FunFam" id="3.30.160.60:FF:001818">
    <property type="entry name" value="GDNF-inducible zinc finger protein 1 isoform X1"/>
    <property type="match status" value="1"/>
</dbReference>
<reference evidence="17" key="2">
    <citation type="submission" date="2022-10" db="EMBL/GenBank/DDBJ databases">
        <authorList>
            <consortium name="ENA_rothamsted_submissions"/>
            <consortium name="culmorum"/>
            <person name="King R."/>
        </authorList>
    </citation>
    <scope>NUCLEOTIDE SEQUENCE</scope>
</reference>
<dbReference type="AlphaFoldDB" id="A0A9N9R1N4"/>
<dbReference type="PROSITE" id="PS00028">
    <property type="entry name" value="ZINC_FINGER_C2H2_1"/>
    <property type="match status" value="5"/>
</dbReference>
<feature type="domain" description="ZAD" evidence="16">
    <location>
        <begin position="3"/>
        <end position="75"/>
    </location>
</feature>
<evidence type="ECO:0000256" key="12">
    <source>
        <dbReference type="PROSITE-ProRule" id="PRU00042"/>
    </source>
</evidence>
<feature type="domain" description="C2H2-type" evidence="15">
    <location>
        <begin position="657"/>
        <end position="684"/>
    </location>
</feature>
<dbReference type="Proteomes" id="UP001153714">
    <property type="component" value="Chromosome 19"/>
</dbReference>
<feature type="binding site" evidence="13">
    <location>
        <position position="5"/>
    </location>
    <ligand>
        <name>Zn(2+)</name>
        <dbReference type="ChEBI" id="CHEBI:29105"/>
    </ligand>
</feature>
<comment type="subcellular location">
    <subcellularLocation>
        <location evidence="1">Nucleus</location>
    </subcellularLocation>
</comment>
<keyword evidence="5 12" id="KW-0863">Zinc-finger</keyword>
<dbReference type="PROSITE" id="PS50157">
    <property type="entry name" value="ZINC_FINGER_C2H2_2"/>
    <property type="match status" value="4"/>
</dbReference>
<evidence type="ECO:0000256" key="8">
    <source>
        <dbReference type="ARBA" id="ARBA00023125"/>
    </source>
</evidence>
<evidence type="ECO:0000259" key="15">
    <source>
        <dbReference type="PROSITE" id="PS50157"/>
    </source>
</evidence>
<dbReference type="EMBL" id="OU893350">
    <property type="protein sequence ID" value="CAG9788105.1"/>
    <property type="molecule type" value="Genomic_DNA"/>
</dbReference>
<dbReference type="InterPro" id="IPR013087">
    <property type="entry name" value="Znf_C2H2_type"/>
</dbReference>
<evidence type="ECO:0000256" key="9">
    <source>
        <dbReference type="ARBA" id="ARBA00023163"/>
    </source>
</evidence>
<gene>
    <name evidence="17" type="ORF">DIATSA_LOCUS5941</name>
</gene>
<feature type="binding site" evidence="13">
    <location>
        <position position="8"/>
    </location>
    <ligand>
        <name>Zn(2+)</name>
        <dbReference type="ChEBI" id="CHEBI:29105"/>
    </ligand>
</feature>
<reference evidence="17" key="1">
    <citation type="submission" date="2021-12" db="EMBL/GenBank/DDBJ databases">
        <authorList>
            <person name="King R."/>
        </authorList>
    </citation>
    <scope>NUCLEOTIDE SEQUENCE</scope>
</reference>
<feature type="region of interest" description="Disordered" evidence="14">
    <location>
        <begin position="104"/>
        <end position="125"/>
    </location>
</feature>
<evidence type="ECO:0000256" key="3">
    <source>
        <dbReference type="ARBA" id="ARBA00022723"/>
    </source>
</evidence>
<evidence type="ECO:0000313" key="17">
    <source>
        <dbReference type="EMBL" id="CAG9788105.1"/>
    </source>
</evidence>
<evidence type="ECO:0000256" key="14">
    <source>
        <dbReference type="SAM" id="MobiDB-lite"/>
    </source>
</evidence>
<dbReference type="PANTHER" id="PTHR24388:SF53">
    <property type="entry name" value="CHORION TRANSCRIPTION FACTOR CF2-RELATED"/>
    <property type="match status" value="1"/>
</dbReference>
<feature type="domain" description="C2H2-type" evidence="15">
    <location>
        <begin position="629"/>
        <end position="656"/>
    </location>
</feature>
<keyword evidence="7" id="KW-0805">Transcription regulation</keyword>
<comment type="similarity">
    <text evidence="2">Belongs to the krueppel C2H2-type zinc-finger protein family.</text>
</comment>
<protein>
    <submittedName>
        <fullName evidence="17">Uncharacterized protein</fullName>
    </submittedName>
</protein>
<dbReference type="SMART" id="SM00355">
    <property type="entry name" value="ZnF_C2H2"/>
    <property type="match status" value="8"/>
</dbReference>
<dbReference type="SUPFAM" id="SSF57667">
    <property type="entry name" value="beta-beta-alpha zinc fingers"/>
    <property type="match status" value="4"/>
</dbReference>
<dbReference type="GO" id="GO:0008270">
    <property type="term" value="F:zinc ion binding"/>
    <property type="evidence" value="ECO:0007669"/>
    <property type="project" value="UniProtKB-UniRule"/>
</dbReference>
<organism evidence="17 18">
    <name type="scientific">Diatraea saccharalis</name>
    <name type="common">sugarcane borer</name>
    <dbReference type="NCBI Taxonomy" id="40085"/>
    <lineage>
        <taxon>Eukaryota</taxon>
        <taxon>Metazoa</taxon>
        <taxon>Ecdysozoa</taxon>
        <taxon>Arthropoda</taxon>
        <taxon>Hexapoda</taxon>
        <taxon>Insecta</taxon>
        <taxon>Pterygota</taxon>
        <taxon>Neoptera</taxon>
        <taxon>Endopterygota</taxon>
        <taxon>Lepidoptera</taxon>
        <taxon>Glossata</taxon>
        <taxon>Ditrysia</taxon>
        <taxon>Pyraloidea</taxon>
        <taxon>Crambidae</taxon>
        <taxon>Crambinae</taxon>
        <taxon>Diatraea</taxon>
    </lineage>
</organism>
<dbReference type="InterPro" id="IPR036236">
    <property type="entry name" value="Znf_C2H2_sf"/>
</dbReference>
<keyword evidence="10" id="KW-0539">Nucleus</keyword>
<accession>A0A9N9R1N4</accession>
<evidence type="ECO:0000256" key="2">
    <source>
        <dbReference type="ARBA" id="ARBA00006991"/>
    </source>
</evidence>
<dbReference type="PROSITE" id="PS51915">
    <property type="entry name" value="ZAD"/>
    <property type="match status" value="1"/>
</dbReference>
<dbReference type="Gene3D" id="3.30.160.60">
    <property type="entry name" value="Classic Zinc Finger"/>
    <property type="match status" value="5"/>
</dbReference>
<evidence type="ECO:0000259" key="16">
    <source>
        <dbReference type="PROSITE" id="PS51915"/>
    </source>
</evidence>
<dbReference type="Pfam" id="PF00096">
    <property type="entry name" value="zf-C2H2"/>
    <property type="match status" value="3"/>
</dbReference>
<sequence>MEGFCRGCLVRYDEPTELLPYTERNRKLFVYSTGVQVKSNEFSTFHLCKDCHVNMKLSCKFKKQCRTSDKKFKHYMLLKEAGDAYDLSAFLKNNDDSLRFPLLNGSSTPGHPRATSEKERYDDNDSTCTSIRNFMSDILQGEEVPDAETHLLKEVIEEDLLEDTLDSQWLQDDLSRDTDFRDISFSQFSTPHSTNIDHCYTPNKEIEDNLSDFNDVSDKNLQLVANTENSKEYSRQIDAVQPLANIDEDKINEPENLFKEGINQNVNYVTQNENDIVLTDTEYANIHNESYYAAKVLQNENDQYYDKTNYLQKQDHFTVTDILEADTNHVQNDKNQISVVLRVDNDVTRNADENLNDDKVISDVENNQNILLNVDETDTAKKIDNNKLCDRSEYIDSESETVNADDIQNGDHLDELKSDSDKDFTFDNLIVLPTAAPGASTPMINNILFGEKLDIDENSKAESNILDQILSRGVKEFSIHSQESETAIIYDLEKCYCKACDKKFKIVKGLKVHLSKYHGIKLPYAKSRVFDNKTRVCSICGTICNDFKGYTRHMKKHSGPKECSICKVQFLSDYRLNKHLKSHAVNINVDEKIKKEDFDKYVCVICGNRSKTAGNFSIHMKRHSQNYVHTCQDCGKGFYRKTDLAAHVRVHTGEKPFQCKFCDSSFRVKYSLVKHMKVHLDDKPYQCDGCSTKFVLKSDLSRHVRYSKMCIMKRAGLKPRKRNTREYECAYCNDKFTKKMEFVKHQSKFRPCETLHVKRLADVKVTLEPSNSDDELQNEVDVT</sequence>
<keyword evidence="18" id="KW-1185">Reference proteome</keyword>
<dbReference type="InterPro" id="IPR012934">
    <property type="entry name" value="Znf_AD"/>
</dbReference>
<dbReference type="PANTHER" id="PTHR24388">
    <property type="entry name" value="ZINC FINGER PROTEIN"/>
    <property type="match status" value="1"/>
</dbReference>
<dbReference type="SMART" id="SM00868">
    <property type="entry name" value="zf-AD"/>
    <property type="match status" value="1"/>
</dbReference>
<evidence type="ECO:0000256" key="7">
    <source>
        <dbReference type="ARBA" id="ARBA00023015"/>
    </source>
</evidence>
<evidence type="ECO:0000256" key="4">
    <source>
        <dbReference type="ARBA" id="ARBA00022737"/>
    </source>
</evidence>
<feature type="non-terminal residue" evidence="17">
    <location>
        <position position="783"/>
    </location>
</feature>
<feature type="binding site" evidence="13">
    <location>
        <position position="48"/>
    </location>
    <ligand>
        <name>Zn(2+)</name>
        <dbReference type="ChEBI" id="CHEBI:29105"/>
    </ligand>
</feature>
<dbReference type="GO" id="GO:0000981">
    <property type="term" value="F:DNA-binding transcription factor activity, RNA polymerase II-specific"/>
    <property type="evidence" value="ECO:0007669"/>
    <property type="project" value="TreeGrafter"/>
</dbReference>
<keyword evidence="4" id="KW-0677">Repeat</keyword>
<evidence type="ECO:0000256" key="11">
    <source>
        <dbReference type="ARBA" id="ARBA00037948"/>
    </source>
</evidence>
<proteinExistence type="inferred from homology"/>
<feature type="compositionally biased region" description="Basic and acidic residues" evidence="14">
    <location>
        <begin position="114"/>
        <end position="123"/>
    </location>
</feature>
<dbReference type="FunFam" id="3.30.160.60:FF:001156">
    <property type="entry name" value="Zinc finger protein 407"/>
    <property type="match status" value="1"/>
</dbReference>
<evidence type="ECO:0000256" key="1">
    <source>
        <dbReference type="ARBA" id="ARBA00004123"/>
    </source>
</evidence>
<evidence type="ECO:0000256" key="13">
    <source>
        <dbReference type="PROSITE-ProRule" id="PRU01263"/>
    </source>
</evidence>
<feature type="binding site" evidence="13">
    <location>
        <position position="51"/>
    </location>
    <ligand>
        <name>Zn(2+)</name>
        <dbReference type="ChEBI" id="CHEBI:29105"/>
    </ligand>
</feature>
<feature type="domain" description="C2H2-type" evidence="15">
    <location>
        <begin position="685"/>
        <end position="719"/>
    </location>
</feature>
<comment type="similarity">
    <text evidence="11">Belongs to the snail C2H2-type zinc-finger protein family.</text>
</comment>
<name>A0A9N9R1N4_9NEOP</name>
<dbReference type="GO" id="GO:0000978">
    <property type="term" value="F:RNA polymerase II cis-regulatory region sequence-specific DNA binding"/>
    <property type="evidence" value="ECO:0007669"/>
    <property type="project" value="TreeGrafter"/>
</dbReference>
<feature type="domain" description="C2H2-type" evidence="15">
    <location>
        <begin position="535"/>
        <end position="562"/>
    </location>
</feature>
<keyword evidence="8" id="KW-0238">DNA-binding</keyword>
<dbReference type="InterPro" id="IPR050527">
    <property type="entry name" value="Snail/Krueppel_Znf"/>
</dbReference>
<evidence type="ECO:0000256" key="6">
    <source>
        <dbReference type="ARBA" id="ARBA00022833"/>
    </source>
</evidence>
<evidence type="ECO:0000256" key="10">
    <source>
        <dbReference type="ARBA" id="ARBA00023242"/>
    </source>
</evidence>
<keyword evidence="6 13" id="KW-0862">Zinc</keyword>
<keyword evidence="9" id="KW-0804">Transcription</keyword>
<dbReference type="GO" id="GO:0005634">
    <property type="term" value="C:nucleus"/>
    <property type="evidence" value="ECO:0007669"/>
    <property type="project" value="UniProtKB-SubCell"/>
</dbReference>